<dbReference type="InterPro" id="IPR050073">
    <property type="entry name" value="2-IPM_HCS-like"/>
</dbReference>
<reference evidence="3" key="1">
    <citation type="submission" date="2018-08" db="EMBL/GenBank/DDBJ databases">
        <authorList>
            <person name="Rossello M."/>
        </authorList>
    </citation>
    <scope>NUCLEOTIDE SEQUENCE [LARGE SCALE GENOMIC DNA]</scope>
    <source>
        <strain evidence="3">cv. Chinese Spring</strain>
    </source>
</reference>
<dbReference type="PANTHER" id="PTHR10277:SF9">
    <property type="entry name" value="2-ISOPROPYLMALATE SYNTHASE 1, CHLOROPLASTIC-RELATED"/>
    <property type="match status" value="1"/>
</dbReference>
<dbReference type="InterPro" id="IPR000891">
    <property type="entry name" value="PYR_CT"/>
</dbReference>
<evidence type="ECO:0000313" key="3">
    <source>
        <dbReference type="EnsemblPlants" id="TraesCS5D02G027200.2"/>
    </source>
</evidence>
<dbReference type="Gene3D" id="3.20.20.70">
    <property type="entry name" value="Aldolase class I"/>
    <property type="match status" value="1"/>
</dbReference>
<keyword evidence="1" id="KW-1133">Transmembrane helix</keyword>
<evidence type="ECO:0000256" key="1">
    <source>
        <dbReference type="SAM" id="Phobius"/>
    </source>
</evidence>
<dbReference type="Gramene" id="TraesRN5D0100071400.1">
    <property type="protein sequence ID" value="TraesRN5D0100071400.1"/>
    <property type="gene ID" value="TraesRN5D0100071400"/>
</dbReference>
<evidence type="ECO:0000313" key="4">
    <source>
        <dbReference type="Proteomes" id="UP000019116"/>
    </source>
</evidence>
<dbReference type="SMR" id="A0A3B6ML67"/>
<feature type="transmembrane region" description="Helical" evidence="1">
    <location>
        <begin position="377"/>
        <end position="402"/>
    </location>
</feature>
<dbReference type="AlphaFoldDB" id="A0A3B6ML67"/>
<dbReference type="OrthoDB" id="2015253at2759"/>
<proteinExistence type="predicted"/>
<keyword evidence="1" id="KW-0472">Membrane</keyword>
<evidence type="ECO:0000259" key="2">
    <source>
        <dbReference type="PROSITE" id="PS50991"/>
    </source>
</evidence>
<dbReference type="GO" id="GO:0009098">
    <property type="term" value="P:L-leucine biosynthetic process"/>
    <property type="evidence" value="ECO:0000318"/>
    <property type="project" value="GO_Central"/>
</dbReference>
<keyword evidence="4" id="KW-1185">Reference proteome</keyword>
<dbReference type="Gramene" id="TraesCS5D02G027200.2">
    <property type="protein sequence ID" value="TraesCS5D02G027200.2"/>
    <property type="gene ID" value="TraesCS5D02G027200"/>
</dbReference>
<organism evidence="3">
    <name type="scientific">Triticum aestivum</name>
    <name type="common">Wheat</name>
    <dbReference type="NCBI Taxonomy" id="4565"/>
    <lineage>
        <taxon>Eukaryota</taxon>
        <taxon>Viridiplantae</taxon>
        <taxon>Streptophyta</taxon>
        <taxon>Embryophyta</taxon>
        <taxon>Tracheophyta</taxon>
        <taxon>Spermatophyta</taxon>
        <taxon>Magnoliopsida</taxon>
        <taxon>Liliopsida</taxon>
        <taxon>Poales</taxon>
        <taxon>Poaceae</taxon>
        <taxon>BOP clade</taxon>
        <taxon>Pooideae</taxon>
        <taxon>Triticodae</taxon>
        <taxon>Triticeae</taxon>
        <taxon>Triticinae</taxon>
        <taxon>Triticum</taxon>
    </lineage>
</organism>
<dbReference type="PANTHER" id="PTHR10277">
    <property type="entry name" value="HOMOCITRATE SYNTHASE-RELATED"/>
    <property type="match status" value="1"/>
</dbReference>
<feature type="domain" description="Pyruvate carboxyltransferase" evidence="2">
    <location>
        <begin position="141"/>
        <end position="230"/>
    </location>
</feature>
<protein>
    <recommendedName>
        <fullName evidence="2">Pyruvate carboxyltransferase domain-containing protein</fullName>
    </recommendedName>
</protein>
<dbReference type="GO" id="GO:0009507">
    <property type="term" value="C:chloroplast"/>
    <property type="evidence" value="ECO:0000318"/>
    <property type="project" value="GO_Central"/>
</dbReference>
<dbReference type="Pfam" id="PF00682">
    <property type="entry name" value="HMGL-like"/>
    <property type="match status" value="1"/>
</dbReference>
<feature type="transmembrane region" description="Helical" evidence="1">
    <location>
        <begin position="82"/>
        <end position="107"/>
    </location>
</feature>
<name>A0A3B6ML67_WHEAT</name>
<dbReference type="InterPro" id="IPR013785">
    <property type="entry name" value="Aldolase_TIM"/>
</dbReference>
<dbReference type="Gramene" id="TraesCS5D03G0066800.2">
    <property type="protein sequence ID" value="TraesCS5D03G0066800.2.CDS"/>
    <property type="gene ID" value="TraesCS5D03G0066800"/>
</dbReference>
<dbReference type="STRING" id="4565.A0A3B6ML67"/>
<keyword evidence="1" id="KW-0812">Transmembrane</keyword>
<feature type="transmembrane region" description="Helical" evidence="1">
    <location>
        <begin position="34"/>
        <end position="62"/>
    </location>
</feature>
<dbReference type="EnsemblPlants" id="TraesCS5D02G027200.2">
    <property type="protein sequence ID" value="TraesCS5D02G027200.2"/>
    <property type="gene ID" value="TraesCS5D02G027200"/>
</dbReference>
<dbReference type="Proteomes" id="UP000019116">
    <property type="component" value="Chromosome 5D"/>
</dbReference>
<dbReference type="GO" id="GO:0003852">
    <property type="term" value="F:2-isopropylmalate synthase activity"/>
    <property type="evidence" value="ECO:0000318"/>
    <property type="project" value="GO_Central"/>
</dbReference>
<accession>A0A3B6ML67</accession>
<reference evidence="3" key="2">
    <citation type="submission" date="2018-10" db="UniProtKB">
        <authorList>
            <consortium name="EnsemblPlants"/>
        </authorList>
    </citation>
    <scope>IDENTIFICATION</scope>
</reference>
<sequence length="413" mass="45484">MESQASISPWVSSTLRASQQRQHARSSRRRSPSLLAVLLLLLRMPMPLFSSHLPCLLLPIMYCIQIKLTPLPKIQSEVSGLVVLFNLSLHDAYLISWLIVVSMSYIYRSDRVFLYHILGEVIKAGATSLSIPVGQHTPLHEFQELIADIKENTPGIENAIISTPCHDVLGLASANTLVGVFARAKQLEVTVTVSGERVGNSSMEEVVMEIKFSRELSGDLYTGVNTQGSTMKSKMMQEQSGLHAQLHNATLGAIAHEREINLECTEMLKFERTCEIASYVDIGLSRRHVVRTKVVEHGYGITEKEFADICKSSYKVVAEEQKPVAPLDSRMDITTLLYNTGQVVVVGRSVMDIAQHPVVLNTVLPLMRQMAWPCLRVIVVSGFGATLGAGVMAMYVGAMVILDAGSTYRSSTL</sequence>
<dbReference type="SUPFAM" id="SSF51569">
    <property type="entry name" value="Aldolase"/>
    <property type="match status" value="1"/>
</dbReference>
<dbReference type="PROSITE" id="PS50991">
    <property type="entry name" value="PYR_CT"/>
    <property type="match status" value="1"/>
</dbReference>